<dbReference type="CDD" id="cd05233">
    <property type="entry name" value="SDR_c"/>
    <property type="match status" value="1"/>
</dbReference>
<keyword evidence="2 3" id="KW-0560">Oxidoreductase</keyword>
<evidence type="ECO:0000313" key="3">
    <source>
        <dbReference type="EMBL" id="KJL22986.1"/>
    </source>
</evidence>
<dbReference type="RefSeq" id="WP_045263625.1">
    <property type="nucleotide sequence ID" value="NZ_JYIV01000024.1"/>
</dbReference>
<dbReference type="PRINTS" id="PR00080">
    <property type="entry name" value="SDRFAMILY"/>
</dbReference>
<dbReference type="AlphaFoldDB" id="A0A0F0KUS0"/>
<organism evidence="3 4">
    <name type="scientific">Microbacterium oxydans</name>
    <dbReference type="NCBI Taxonomy" id="82380"/>
    <lineage>
        <taxon>Bacteria</taxon>
        <taxon>Bacillati</taxon>
        <taxon>Actinomycetota</taxon>
        <taxon>Actinomycetes</taxon>
        <taxon>Micrococcales</taxon>
        <taxon>Microbacteriaceae</taxon>
        <taxon>Microbacterium</taxon>
    </lineage>
</organism>
<evidence type="ECO:0000256" key="1">
    <source>
        <dbReference type="ARBA" id="ARBA00006484"/>
    </source>
</evidence>
<gene>
    <name evidence="3" type="primary">fabG_6</name>
    <name evidence="3" type="ORF">RN51_01732</name>
</gene>
<dbReference type="InterPro" id="IPR036291">
    <property type="entry name" value="NAD(P)-bd_dom_sf"/>
</dbReference>
<dbReference type="Pfam" id="PF13561">
    <property type="entry name" value="adh_short_C2"/>
    <property type="match status" value="1"/>
</dbReference>
<dbReference type="PATRIC" id="fig|82380.10.peg.1741"/>
<evidence type="ECO:0000313" key="4">
    <source>
        <dbReference type="Proteomes" id="UP000033725"/>
    </source>
</evidence>
<dbReference type="EMBL" id="JYIV01000024">
    <property type="protein sequence ID" value="KJL22986.1"/>
    <property type="molecule type" value="Genomic_DNA"/>
</dbReference>
<dbReference type="SUPFAM" id="SSF51735">
    <property type="entry name" value="NAD(P)-binding Rossmann-fold domains"/>
    <property type="match status" value="1"/>
</dbReference>
<dbReference type="OrthoDB" id="286404at2"/>
<dbReference type="InterPro" id="IPR002347">
    <property type="entry name" value="SDR_fam"/>
</dbReference>
<dbReference type="Gene3D" id="3.40.50.720">
    <property type="entry name" value="NAD(P)-binding Rossmann-like Domain"/>
    <property type="match status" value="1"/>
</dbReference>
<dbReference type="GO" id="GO:0004316">
    <property type="term" value="F:3-oxoacyl-[acyl-carrier-protein] reductase (NADPH) activity"/>
    <property type="evidence" value="ECO:0007669"/>
    <property type="project" value="UniProtKB-EC"/>
</dbReference>
<reference evidence="3 4" key="1">
    <citation type="submission" date="2015-02" db="EMBL/GenBank/DDBJ databases">
        <title>Draft genome sequences of ten Microbacterium spp. with emphasis on heavy metal contaminated environments.</title>
        <authorList>
            <person name="Corretto E."/>
        </authorList>
    </citation>
    <scope>NUCLEOTIDE SEQUENCE [LARGE SCALE GENOMIC DNA]</scope>
    <source>
        <strain evidence="3 4">BEL163</strain>
    </source>
</reference>
<protein>
    <submittedName>
        <fullName evidence="3">3-oxoacyl-[acyl-carrier-protein] reductase FabG</fullName>
        <ecNumber evidence="3">1.1.1.100</ecNumber>
    </submittedName>
</protein>
<dbReference type="FunFam" id="3.40.50.720:FF:000084">
    <property type="entry name" value="Short-chain dehydrogenase reductase"/>
    <property type="match status" value="1"/>
</dbReference>
<sequence>MSTVSRGAPRTTPGELAGEVILVSGGAQGIGNAVVRAARQQGASVSFCDLDASRVTAAVEAFAAESLDVHGMVADVTDEESVDEWIAAASSALGTPSGLVNNAGRNAYADPTTMTVAEWDDFFDLDLKASWLCARAVVPGMLSAGRGSIVSISSIHAKMTTAGMFPYAAAKAGQLGFTRSLALEVAGRGVRVNAVSPGLVWTPLAEAHYADRPEELASTLAVQPMGRPARPAEIAEVVSFLLSPRASFVNGADWAVDGAHSARFA</sequence>
<dbReference type="PANTHER" id="PTHR24321:SF8">
    <property type="entry name" value="ESTRADIOL 17-BETA-DEHYDROGENASE 8-RELATED"/>
    <property type="match status" value="1"/>
</dbReference>
<evidence type="ECO:0000256" key="2">
    <source>
        <dbReference type="ARBA" id="ARBA00023002"/>
    </source>
</evidence>
<dbReference type="PRINTS" id="PR00081">
    <property type="entry name" value="GDHRDH"/>
</dbReference>
<comment type="similarity">
    <text evidence="1">Belongs to the short-chain dehydrogenases/reductases (SDR) family.</text>
</comment>
<dbReference type="Proteomes" id="UP000033725">
    <property type="component" value="Unassembled WGS sequence"/>
</dbReference>
<dbReference type="PANTHER" id="PTHR24321">
    <property type="entry name" value="DEHYDROGENASES, SHORT CHAIN"/>
    <property type="match status" value="1"/>
</dbReference>
<name>A0A0F0KUS0_9MICO</name>
<accession>A0A0F0KUS0</accession>
<comment type="caution">
    <text evidence="3">The sequence shown here is derived from an EMBL/GenBank/DDBJ whole genome shotgun (WGS) entry which is preliminary data.</text>
</comment>
<dbReference type="EC" id="1.1.1.100" evidence="3"/>
<proteinExistence type="inferred from homology"/>